<comment type="caution">
    <text evidence="6">The sequence shown here is derived from an EMBL/GenBank/DDBJ whole genome shotgun (WGS) entry which is preliminary data.</text>
</comment>
<dbReference type="AlphaFoldDB" id="A0A917JJC8"/>
<dbReference type="PANTHER" id="PTHR42909">
    <property type="entry name" value="ZGC:136858"/>
    <property type="match status" value="1"/>
</dbReference>
<dbReference type="InterPro" id="IPR022830">
    <property type="entry name" value="Indigdn_synthA-like"/>
</dbReference>
<evidence type="ECO:0000256" key="2">
    <source>
        <dbReference type="ARBA" id="ARBA00022801"/>
    </source>
</evidence>
<dbReference type="GO" id="GO:0004730">
    <property type="term" value="F:pseudouridylate synthase activity"/>
    <property type="evidence" value="ECO:0007669"/>
    <property type="project" value="InterPro"/>
</dbReference>
<protein>
    <submittedName>
        <fullName evidence="6">Uncharacterized protein</fullName>
    </submittedName>
</protein>
<keyword evidence="4" id="KW-0456">Lyase</keyword>
<sequence>MHRGAAETFDESADLVTLVVTPLVVVSAGAKSHVDVGATLERLETLNIPVLGYRTRRFPGFYVADSGHAVEHCADSSAEVAAAVAARDALGLRAALLVANPVPVADHLDSQVHDRTLAEALEQVREQGIAGHDLTPFLLDRIRRATGGRSLAVNIAVYRNNNIAVATDIAHARRELSELSVALTAAVLFSRSRGE</sequence>
<keyword evidence="5" id="KW-0326">Glycosidase</keyword>
<dbReference type="Proteomes" id="UP000597989">
    <property type="component" value="Unassembled WGS sequence"/>
</dbReference>
<name>A0A917JJC8_9PSEU</name>
<dbReference type="Pfam" id="PF04227">
    <property type="entry name" value="Indigoidine_A"/>
    <property type="match status" value="1"/>
</dbReference>
<evidence type="ECO:0000313" key="7">
    <source>
        <dbReference type="Proteomes" id="UP000597989"/>
    </source>
</evidence>
<accession>A0A917JJC8</accession>
<reference evidence="6 7" key="1">
    <citation type="journal article" date="2014" name="Int. J. Syst. Evol. Microbiol.">
        <title>Complete genome sequence of Corynebacterium casei LMG S-19264T (=DSM 44701T), isolated from a smear-ripened cheese.</title>
        <authorList>
            <consortium name="US DOE Joint Genome Institute (JGI-PGF)"/>
            <person name="Walter F."/>
            <person name="Albersmeier A."/>
            <person name="Kalinowski J."/>
            <person name="Ruckert C."/>
        </authorList>
    </citation>
    <scope>NUCLEOTIDE SEQUENCE [LARGE SCALE GENOMIC DNA]</scope>
    <source>
        <strain evidence="6 7">CGMCC 4.7206</strain>
    </source>
</reference>
<evidence type="ECO:0000256" key="4">
    <source>
        <dbReference type="ARBA" id="ARBA00023239"/>
    </source>
</evidence>
<keyword evidence="3" id="KW-0464">Manganese</keyword>
<keyword evidence="1" id="KW-0479">Metal-binding</keyword>
<dbReference type="GO" id="GO:0005737">
    <property type="term" value="C:cytoplasm"/>
    <property type="evidence" value="ECO:0007669"/>
    <property type="project" value="TreeGrafter"/>
</dbReference>
<keyword evidence="2" id="KW-0378">Hydrolase</keyword>
<dbReference type="SUPFAM" id="SSF110581">
    <property type="entry name" value="Indigoidine synthase A-like"/>
    <property type="match status" value="1"/>
</dbReference>
<dbReference type="PANTHER" id="PTHR42909:SF1">
    <property type="entry name" value="CARBOHYDRATE KINASE PFKB DOMAIN-CONTAINING PROTEIN"/>
    <property type="match status" value="1"/>
</dbReference>
<evidence type="ECO:0000313" key="6">
    <source>
        <dbReference type="EMBL" id="GGI72368.1"/>
    </source>
</evidence>
<organism evidence="6 7">
    <name type="scientific">Saccharopolyspora thermophila</name>
    <dbReference type="NCBI Taxonomy" id="89367"/>
    <lineage>
        <taxon>Bacteria</taxon>
        <taxon>Bacillati</taxon>
        <taxon>Actinomycetota</taxon>
        <taxon>Actinomycetes</taxon>
        <taxon>Pseudonocardiales</taxon>
        <taxon>Pseudonocardiaceae</taxon>
        <taxon>Saccharopolyspora</taxon>
    </lineage>
</organism>
<proteinExistence type="predicted"/>
<dbReference type="EMBL" id="BMMT01000001">
    <property type="protein sequence ID" value="GGI72368.1"/>
    <property type="molecule type" value="Genomic_DNA"/>
</dbReference>
<dbReference type="Gene3D" id="3.40.1790.10">
    <property type="entry name" value="Indigoidine synthase domain"/>
    <property type="match status" value="1"/>
</dbReference>
<gene>
    <name evidence="6" type="ORF">GCM10011581_06690</name>
</gene>
<evidence type="ECO:0000256" key="3">
    <source>
        <dbReference type="ARBA" id="ARBA00023211"/>
    </source>
</evidence>
<dbReference type="GO" id="GO:0046872">
    <property type="term" value="F:metal ion binding"/>
    <property type="evidence" value="ECO:0007669"/>
    <property type="project" value="UniProtKB-KW"/>
</dbReference>
<dbReference type="InterPro" id="IPR007342">
    <property type="entry name" value="PsuG"/>
</dbReference>
<evidence type="ECO:0000256" key="5">
    <source>
        <dbReference type="ARBA" id="ARBA00023295"/>
    </source>
</evidence>
<evidence type="ECO:0000256" key="1">
    <source>
        <dbReference type="ARBA" id="ARBA00022723"/>
    </source>
</evidence>
<dbReference type="GO" id="GO:0016798">
    <property type="term" value="F:hydrolase activity, acting on glycosyl bonds"/>
    <property type="evidence" value="ECO:0007669"/>
    <property type="project" value="UniProtKB-KW"/>
</dbReference>